<dbReference type="PROSITE" id="PS51450">
    <property type="entry name" value="LRR"/>
    <property type="match status" value="1"/>
</dbReference>
<evidence type="ECO:0000256" key="5">
    <source>
        <dbReference type="ARBA" id="ARBA00022729"/>
    </source>
</evidence>
<sequence>MGPLLGSLCIWWLASLAGLRTAATDPYSACPSSCTCNSIGPPAEPTEAGIRVDCRFETSQLVDRRSAHQLMDNISLPDSVLQLDLSNNKIEVVEEASFVALPMLQELNLGGNKISRLSEGAFNELPALHALDLSRNELKCDCNLKWIVRWARKMGLTFAPTNTCSQPAKLQGRTIKSLKRKELHCNWPVQTPVFEMKPDMNQIVFQGDQLSLFCNLYFVDSSATITWFYNSHELLPNSNLSSYVAVDTKESPDGTTVTSSVSLNPLSVNHSGTWHCSAQMKQGIKNHKVDITVISDETVYCPQSVTTNNKGRFIWPRTVANVSVELSCEGQFSTTSGYQPSHAYYFCNQKGFWENLLTNQCAYISEVTKVLEQFSKASRTNLSLSSKAGIGESVRRLRNYTGDGKIFQDKMDVVFISRTVEKYLEYIPQQKEIGEILIDVVSTVMRVSQVLLKDAQIEDKACSRLIQAVEKIPELVLEGDLNRYRDNIAIQEFMVKPKSFSGLTCTSYIRLSSATDFPYNEKVFECNHVDVTSKIPQHQVVEASIQLPSSLFHDLNKRQAEEFGNKQKLQFAIYRNSKLFPLTSESIQRSNAVITTSVISSQLVKHRLTNMSDPVTVQLRVQVLTDNIIPVWWDFEANDNFGDWSSEGCNVPYHSRYDEHLIIFQCNRLANFGILQDITEINVLSMRRQGAKFKFSHPMVYFGSAICLACLIVVIFVYLFFTRAIKMPKKAKHSLVNTWLAISLLCFMFSVGIYQTENVRVCQAVGIILHYLSLCVLFWMLITVNNMYKKLNKRESERELQLSDEPPMPQKPMLRFYLVGWGVAIIICGISSAVNMDEYAGYAYCFLAFGPSLAAFYGPVGILVFLICIFFCLIHCIVTNSEARRQNITDTPAGELMTAVDQPSVDAHSTSSSENDFENPPIIQLRAHAVILLLFLLMWAAAAIATAHPFQIMYDEIIFSCIYGVVSAGLGSFILVFFCLSRRDVRNCWKRLSGCRRWRNVCDTRVPQLTTSNGHVRQSTNSLASNLTNKSSHTSRSIESGVSKSNAAAPNLKGSNTVLYPEPLSSTSLNVVPEIFYNARQNGIAKRFFEKNRQHQLKVSHRHSKAKTDGDYSSGDYNTVPREYDRKHRRDRKNCTSLLDSKISFERDDQLTTLSQPLPAATDDKKLLVKSEEMIDNGFLRSSVLSETNDNVDVETTNGCENEFSAGEVDCKSVENDQGGESEPQFVYINPSLDYQLKRSTSANLKTTTNGINDAWALRQLDVKLKKETSV</sequence>
<feature type="region of interest" description="Disordered" evidence="14">
    <location>
        <begin position="1094"/>
        <end position="1121"/>
    </location>
</feature>
<evidence type="ECO:0000256" key="11">
    <source>
        <dbReference type="ARBA" id="ARBA00023170"/>
    </source>
</evidence>
<dbReference type="Gene3D" id="3.80.10.10">
    <property type="entry name" value="Ribonuclease Inhibitor"/>
    <property type="match status" value="1"/>
</dbReference>
<evidence type="ECO:0000256" key="3">
    <source>
        <dbReference type="ARBA" id="ARBA00022614"/>
    </source>
</evidence>
<evidence type="ECO:0000259" key="19">
    <source>
        <dbReference type="PROSITE" id="PS50261"/>
    </source>
</evidence>
<dbReference type="PANTHER" id="PTHR45930:SF4">
    <property type="entry name" value="ADHESION G PROTEIN-COUPLED RECEPTOR A3"/>
    <property type="match status" value="1"/>
</dbReference>
<keyword evidence="11" id="KW-0675">Receptor</keyword>
<evidence type="ECO:0000259" key="17">
    <source>
        <dbReference type="PROSITE" id="PS50221"/>
    </source>
</evidence>
<keyword evidence="6" id="KW-0677">Repeat</keyword>
<evidence type="ECO:0000256" key="8">
    <source>
        <dbReference type="ARBA" id="ARBA00023040"/>
    </source>
</evidence>
<evidence type="ECO:0000256" key="6">
    <source>
        <dbReference type="ARBA" id="ARBA00022737"/>
    </source>
</evidence>
<evidence type="ECO:0000313" key="21">
    <source>
        <dbReference type="EnsemblMetazoa" id="SMAR000767-PA"/>
    </source>
</evidence>
<feature type="transmembrane region" description="Helical" evidence="15">
    <location>
        <begin position="699"/>
        <end position="722"/>
    </location>
</feature>
<evidence type="ECO:0000313" key="22">
    <source>
        <dbReference type="Proteomes" id="UP000014500"/>
    </source>
</evidence>
<comment type="subcellular location">
    <subcellularLocation>
        <location evidence="1">Membrane</location>
        <topology evidence="1">Multi-pass membrane protein</topology>
    </subcellularLocation>
</comment>
<dbReference type="SUPFAM" id="SSF111418">
    <property type="entry name" value="Hormone receptor domain"/>
    <property type="match status" value="1"/>
</dbReference>
<organism evidence="21 22">
    <name type="scientific">Strigamia maritima</name>
    <name type="common">European centipede</name>
    <name type="synonym">Geophilus maritimus</name>
    <dbReference type="NCBI Taxonomy" id="126957"/>
    <lineage>
        <taxon>Eukaryota</taxon>
        <taxon>Metazoa</taxon>
        <taxon>Ecdysozoa</taxon>
        <taxon>Arthropoda</taxon>
        <taxon>Myriapoda</taxon>
        <taxon>Chilopoda</taxon>
        <taxon>Pleurostigmophora</taxon>
        <taxon>Geophilomorpha</taxon>
        <taxon>Linotaeniidae</taxon>
        <taxon>Strigamia</taxon>
    </lineage>
</organism>
<evidence type="ECO:0000256" key="10">
    <source>
        <dbReference type="ARBA" id="ARBA00023157"/>
    </source>
</evidence>
<keyword evidence="3" id="KW-0433">Leucine-rich repeat</keyword>
<dbReference type="InterPro" id="IPR017981">
    <property type="entry name" value="GPCR_2-like_7TM"/>
</dbReference>
<dbReference type="GO" id="GO:0005886">
    <property type="term" value="C:plasma membrane"/>
    <property type="evidence" value="ECO:0007669"/>
    <property type="project" value="TreeGrafter"/>
</dbReference>
<keyword evidence="13" id="KW-0393">Immunoglobulin domain</keyword>
<dbReference type="Pfam" id="PF26588">
    <property type="entry name" value="GAIN_ADGRA3"/>
    <property type="match status" value="1"/>
</dbReference>
<dbReference type="GO" id="GO:0007166">
    <property type="term" value="P:cell surface receptor signaling pathway"/>
    <property type="evidence" value="ECO:0007669"/>
    <property type="project" value="InterPro"/>
</dbReference>
<dbReference type="PhylomeDB" id="T1IIR4"/>
<evidence type="ECO:0000259" key="18">
    <source>
        <dbReference type="PROSITE" id="PS50227"/>
    </source>
</evidence>
<dbReference type="EMBL" id="JH430212">
    <property type="status" value="NOT_ANNOTATED_CDS"/>
    <property type="molecule type" value="Genomic_DNA"/>
</dbReference>
<dbReference type="Gene3D" id="2.60.220.50">
    <property type="match status" value="1"/>
</dbReference>
<feature type="domain" description="G-protein coupled receptors family 2 profile 1" evidence="18">
    <location>
        <begin position="275"/>
        <end position="365"/>
    </location>
</feature>
<dbReference type="Proteomes" id="UP000014500">
    <property type="component" value="Unassembled WGS sequence"/>
</dbReference>
<dbReference type="PROSITE" id="PS50261">
    <property type="entry name" value="G_PROTEIN_RECEP_F2_4"/>
    <property type="match status" value="1"/>
</dbReference>
<evidence type="ECO:0008006" key="23">
    <source>
        <dbReference type="Google" id="ProtNLM"/>
    </source>
</evidence>
<feature type="signal peptide" evidence="16">
    <location>
        <begin position="1"/>
        <end position="24"/>
    </location>
</feature>
<feature type="compositionally biased region" description="Basic residues" evidence="14">
    <location>
        <begin position="1094"/>
        <end position="1105"/>
    </location>
</feature>
<dbReference type="InterPro" id="IPR032675">
    <property type="entry name" value="LRR_dom_sf"/>
</dbReference>
<dbReference type="Pfam" id="PF13855">
    <property type="entry name" value="LRR_8"/>
    <property type="match status" value="1"/>
</dbReference>
<accession>T1IIR4</accession>
<dbReference type="SMART" id="SM00082">
    <property type="entry name" value="LRRCT"/>
    <property type="match status" value="1"/>
</dbReference>
<dbReference type="PANTHER" id="PTHR45930">
    <property type="entry name" value="G-PROTEIN COUPLED RECEPTOR 124-LIKE PROTEIN"/>
    <property type="match status" value="1"/>
</dbReference>
<feature type="domain" description="Ig-like" evidence="20">
    <location>
        <begin position="192"/>
        <end position="292"/>
    </location>
</feature>
<dbReference type="InterPro" id="IPR013783">
    <property type="entry name" value="Ig-like_fold"/>
</dbReference>
<evidence type="ECO:0000256" key="13">
    <source>
        <dbReference type="ARBA" id="ARBA00023319"/>
    </source>
</evidence>
<feature type="domain" description="GAIN-B" evidence="17">
    <location>
        <begin position="518"/>
        <end position="682"/>
    </location>
</feature>
<dbReference type="InterPro" id="IPR000483">
    <property type="entry name" value="Cys-rich_flank_reg_C"/>
</dbReference>
<feature type="transmembrane region" description="Helical" evidence="15">
    <location>
        <begin position="929"/>
        <end position="951"/>
    </location>
</feature>
<dbReference type="AlphaFoldDB" id="T1IIR4"/>
<keyword evidence="10" id="KW-1015">Disulfide bond</keyword>
<evidence type="ECO:0000259" key="20">
    <source>
        <dbReference type="PROSITE" id="PS50835"/>
    </source>
</evidence>
<feature type="domain" description="G-protein coupled receptors family 2 profile 2" evidence="19">
    <location>
        <begin position="696"/>
        <end position="982"/>
    </location>
</feature>
<dbReference type="Pfam" id="PF01825">
    <property type="entry name" value="GPS"/>
    <property type="match status" value="1"/>
</dbReference>
<feature type="transmembrane region" description="Helical" evidence="15">
    <location>
        <begin position="734"/>
        <end position="755"/>
    </location>
</feature>
<name>T1IIR4_STRMM</name>
<dbReference type="PROSITE" id="PS50221">
    <property type="entry name" value="GAIN_B"/>
    <property type="match status" value="1"/>
</dbReference>
<keyword evidence="7 15" id="KW-1133">Transmembrane helix</keyword>
<comment type="similarity">
    <text evidence="2">Belongs to the G-protein coupled receptor 2 family. Adhesion G-protein coupled receptor (ADGR) subfamily.</text>
</comment>
<dbReference type="STRING" id="126957.T1IIR4"/>
<dbReference type="OMA" id="DETEEMH"/>
<proteinExistence type="inferred from homology"/>
<protein>
    <recommendedName>
        <fullName evidence="23">G-protein coupled receptors family 2 profile 2 domain-containing protein</fullName>
    </recommendedName>
</protein>
<dbReference type="Gene3D" id="1.20.1070.10">
    <property type="entry name" value="Rhodopsin 7-helix transmembrane proteins"/>
    <property type="match status" value="1"/>
</dbReference>
<evidence type="ECO:0000256" key="7">
    <source>
        <dbReference type="ARBA" id="ARBA00022989"/>
    </source>
</evidence>
<dbReference type="InterPro" id="IPR036179">
    <property type="entry name" value="Ig-like_dom_sf"/>
</dbReference>
<dbReference type="SUPFAM" id="SSF52058">
    <property type="entry name" value="L domain-like"/>
    <property type="match status" value="1"/>
</dbReference>
<dbReference type="InterPro" id="IPR001611">
    <property type="entry name" value="Leu-rich_rpt"/>
</dbReference>
<evidence type="ECO:0000256" key="2">
    <source>
        <dbReference type="ARBA" id="ARBA00007343"/>
    </source>
</evidence>
<evidence type="ECO:0000256" key="4">
    <source>
        <dbReference type="ARBA" id="ARBA00022692"/>
    </source>
</evidence>
<dbReference type="PROSITE" id="PS50835">
    <property type="entry name" value="IG_LIKE"/>
    <property type="match status" value="1"/>
</dbReference>
<dbReference type="InterPro" id="IPR001879">
    <property type="entry name" value="GPCR_2_extracellular_dom"/>
</dbReference>
<keyword evidence="4 15" id="KW-0812">Transmembrane</keyword>
<feature type="transmembrane region" description="Helical" evidence="15">
    <location>
        <begin position="854"/>
        <end position="878"/>
    </location>
</feature>
<feature type="transmembrane region" description="Helical" evidence="15">
    <location>
        <begin position="767"/>
        <end position="788"/>
    </location>
</feature>
<keyword evidence="12" id="KW-0807">Transducer</keyword>
<evidence type="ECO:0000256" key="14">
    <source>
        <dbReference type="SAM" id="MobiDB-lite"/>
    </source>
</evidence>
<dbReference type="InterPro" id="IPR036445">
    <property type="entry name" value="GPCR_2_extracell_dom_sf"/>
</dbReference>
<evidence type="ECO:0000256" key="15">
    <source>
        <dbReference type="SAM" id="Phobius"/>
    </source>
</evidence>
<dbReference type="InterPro" id="IPR046338">
    <property type="entry name" value="GAIN_dom_sf"/>
</dbReference>
<dbReference type="Gene3D" id="2.60.40.10">
    <property type="entry name" value="Immunoglobulins"/>
    <property type="match status" value="1"/>
</dbReference>
<dbReference type="InterPro" id="IPR007110">
    <property type="entry name" value="Ig-like_dom"/>
</dbReference>
<dbReference type="eggNOG" id="KOG0619">
    <property type="taxonomic scope" value="Eukaryota"/>
</dbReference>
<dbReference type="HOGENOM" id="CLU_263952_0_0_1"/>
<evidence type="ECO:0000256" key="12">
    <source>
        <dbReference type="ARBA" id="ARBA00023224"/>
    </source>
</evidence>
<feature type="transmembrane region" description="Helical" evidence="15">
    <location>
        <begin position="816"/>
        <end position="834"/>
    </location>
</feature>
<feature type="chain" id="PRO_5004579217" description="G-protein coupled receptors family 2 profile 2 domain-containing protein" evidence="16">
    <location>
        <begin position="25"/>
        <end position="1271"/>
    </location>
</feature>
<dbReference type="GO" id="GO:0004930">
    <property type="term" value="F:G protein-coupled receptor activity"/>
    <property type="evidence" value="ECO:0007669"/>
    <property type="project" value="UniProtKB-KW"/>
</dbReference>
<dbReference type="Pfam" id="PF00002">
    <property type="entry name" value="7tm_2"/>
    <property type="match status" value="1"/>
</dbReference>
<keyword evidence="5 16" id="KW-0732">Signal</keyword>
<keyword evidence="22" id="KW-1185">Reference proteome</keyword>
<dbReference type="InterPro" id="IPR058808">
    <property type="entry name" value="GAIN_ADGRA2/3"/>
</dbReference>
<dbReference type="SUPFAM" id="SSF48726">
    <property type="entry name" value="Immunoglobulin"/>
    <property type="match status" value="1"/>
</dbReference>
<keyword evidence="8" id="KW-0297">G-protein coupled receptor</keyword>
<dbReference type="InterPro" id="IPR057244">
    <property type="entry name" value="GAIN_B"/>
</dbReference>
<feature type="transmembrane region" description="Helical" evidence="15">
    <location>
        <begin position="957"/>
        <end position="980"/>
    </location>
</feature>
<evidence type="ECO:0000256" key="9">
    <source>
        <dbReference type="ARBA" id="ARBA00023136"/>
    </source>
</evidence>
<dbReference type="InterPro" id="IPR000203">
    <property type="entry name" value="GPS"/>
</dbReference>
<dbReference type="PROSITE" id="PS50227">
    <property type="entry name" value="G_PROTEIN_RECEP_F2_3"/>
    <property type="match status" value="1"/>
</dbReference>
<evidence type="ECO:0000256" key="1">
    <source>
        <dbReference type="ARBA" id="ARBA00004141"/>
    </source>
</evidence>
<reference evidence="22" key="1">
    <citation type="submission" date="2011-05" db="EMBL/GenBank/DDBJ databases">
        <authorList>
            <person name="Richards S.R."/>
            <person name="Qu J."/>
            <person name="Jiang H."/>
            <person name="Jhangiani S.N."/>
            <person name="Agravi P."/>
            <person name="Goodspeed R."/>
            <person name="Gross S."/>
            <person name="Mandapat C."/>
            <person name="Jackson L."/>
            <person name="Mathew T."/>
            <person name="Pu L."/>
            <person name="Thornton R."/>
            <person name="Saada N."/>
            <person name="Wilczek-Boney K.B."/>
            <person name="Lee S."/>
            <person name="Kovar C."/>
            <person name="Wu Y."/>
            <person name="Scherer S.E."/>
            <person name="Worley K.C."/>
            <person name="Muzny D.M."/>
            <person name="Gibbs R."/>
        </authorList>
    </citation>
    <scope>NUCLEOTIDE SEQUENCE</scope>
    <source>
        <strain evidence="22">Brora</strain>
    </source>
</reference>
<dbReference type="InterPro" id="IPR000832">
    <property type="entry name" value="GPCR_2_secretin-like"/>
</dbReference>
<dbReference type="EnsemblMetazoa" id="SMAR000767-RA">
    <property type="protein sequence ID" value="SMAR000767-PA"/>
    <property type="gene ID" value="SMAR000767"/>
</dbReference>
<dbReference type="InterPro" id="IPR051963">
    <property type="entry name" value="Adhesion_GPCR_A"/>
</dbReference>
<dbReference type="InterPro" id="IPR003591">
    <property type="entry name" value="Leu-rich_rpt_typical-subtyp"/>
</dbReference>
<dbReference type="SMART" id="SM00369">
    <property type="entry name" value="LRR_TYP"/>
    <property type="match status" value="2"/>
</dbReference>
<feature type="region of interest" description="Disordered" evidence="14">
    <location>
        <begin position="1013"/>
        <end position="1047"/>
    </location>
</feature>
<reference evidence="21" key="2">
    <citation type="submission" date="2015-02" db="UniProtKB">
        <authorList>
            <consortium name="EnsemblMetazoa"/>
        </authorList>
    </citation>
    <scope>IDENTIFICATION</scope>
</reference>
<evidence type="ECO:0000256" key="16">
    <source>
        <dbReference type="SAM" id="SignalP"/>
    </source>
</evidence>
<keyword evidence="9 15" id="KW-0472">Membrane</keyword>